<comment type="caution">
    <text evidence="2">The sequence shown here is derived from an EMBL/GenBank/DDBJ whole genome shotgun (WGS) entry which is preliminary data.</text>
</comment>
<feature type="region of interest" description="Disordered" evidence="1">
    <location>
        <begin position="255"/>
        <end position="283"/>
    </location>
</feature>
<accession>A0AAE1XQQ4</accession>
<dbReference type="EMBL" id="JACGWO010000010">
    <property type="protein sequence ID" value="KAK4416304.1"/>
    <property type="molecule type" value="Genomic_DNA"/>
</dbReference>
<evidence type="ECO:0000313" key="3">
    <source>
        <dbReference type="Proteomes" id="UP001293254"/>
    </source>
</evidence>
<feature type="region of interest" description="Disordered" evidence="1">
    <location>
        <begin position="1"/>
        <end position="47"/>
    </location>
</feature>
<protein>
    <submittedName>
        <fullName evidence="2">Uncharacterized protein</fullName>
    </submittedName>
</protein>
<feature type="compositionally biased region" description="Low complexity" evidence="1">
    <location>
        <begin position="205"/>
        <end position="227"/>
    </location>
</feature>
<evidence type="ECO:0000256" key="1">
    <source>
        <dbReference type="SAM" id="MobiDB-lite"/>
    </source>
</evidence>
<feature type="region of interest" description="Disordered" evidence="1">
    <location>
        <begin position="69"/>
        <end position="90"/>
    </location>
</feature>
<feature type="compositionally biased region" description="Polar residues" evidence="1">
    <location>
        <begin position="19"/>
        <end position="31"/>
    </location>
</feature>
<reference evidence="2" key="1">
    <citation type="submission" date="2020-06" db="EMBL/GenBank/DDBJ databases">
        <authorList>
            <person name="Li T."/>
            <person name="Hu X."/>
            <person name="Zhang T."/>
            <person name="Song X."/>
            <person name="Zhang H."/>
            <person name="Dai N."/>
            <person name="Sheng W."/>
            <person name="Hou X."/>
            <person name="Wei L."/>
        </authorList>
    </citation>
    <scope>NUCLEOTIDE SEQUENCE</scope>
    <source>
        <strain evidence="2">3651</strain>
        <tissue evidence="2">Leaf</tissue>
    </source>
</reference>
<keyword evidence="3" id="KW-1185">Reference proteome</keyword>
<dbReference type="AlphaFoldDB" id="A0AAE1XQQ4"/>
<evidence type="ECO:0000313" key="2">
    <source>
        <dbReference type="EMBL" id="KAK4416304.1"/>
    </source>
</evidence>
<name>A0AAE1XQQ4_9LAMI</name>
<feature type="compositionally biased region" description="Polar residues" evidence="1">
    <location>
        <begin position="79"/>
        <end position="90"/>
    </location>
</feature>
<feature type="compositionally biased region" description="Basic residues" evidence="1">
    <location>
        <begin position="1"/>
        <end position="13"/>
    </location>
</feature>
<organism evidence="2 3">
    <name type="scientific">Sesamum alatum</name>
    <dbReference type="NCBI Taxonomy" id="300844"/>
    <lineage>
        <taxon>Eukaryota</taxon>
        <taxon>Viridiplantae</taxon>
        <taxon>Streptophyta</taxon>
        <taxon>Embryophyta</taxon>
        <taxon>Tracheophyta</taxon>
        <taxon>Spermatophyta</taxon>
        <taxon>Magnoliopsida</taxon>
        <taxon>eudicotyledons</taxon>
        <taxon>Gunneridae</taxon>
        <taxon>Pentapetalae</taxon>
        <taxon>asterids</taxon>
        <taxon>lamiids</taxon>
        <taxon>Lamiales</taxon>
        <taxon>Pedaliaceae</taxon>
        <taxon>Sesamum</taxon>
    </lineage>
</organism>
<dbReference type="Proteomes" id="UP001293254">
    <property type="component" value="Unassembled WGS sequence"/>
</dbReference>
<gene>
    <name evidence="2" type="ORF">Salat_2455900</name>
</gene>
<reference evidence="2" key="2">
    <citation type="journal article" date="2024" name="Plant">
        <title>Genomic evolution and insights into agronomic trait innovations of Sesamum species.</title>
        <authorList>
            <person name="Miao H."/>
            <person name="Wang L."/>
            <person name="Qu L."/>
            <person name="Liu H."/>
            <person name="Sun Y."/>
            <person name="Le M."/>
            <person name="Wang Q."/>
            <person name="Wei S."/>
            <person name="Zheng Y."/>
            <person name="Lin W."/>
            <person name="Duan Y."/>
            <person name="Cao H."/>
            <person name="Xiong S."/>
            <person name="Wang X."/>
            <person name="Wei L."/>
            <person name="Li C."/>
            <person name="Ma Q."/>
            <person name="Ju M."/>
            <person name="Zhao R."/>
            <person name="Li G."/>
            <person name="Mu C."/>
            <person name="Tian Q."/>
            <person name="Mei H."/>
            <person name="Zhang T."/>
            <person name="Gao T."/>
            <person name="Zhang H."/>
        </authorList>
    </citation>
    <scope>NUCLEOTIDE SEQUENCE</scope>
    <source>
        <strain evidence="2">3651</strain>
    </source>
</reference>
<feature type="region of interest" description="Disordered" evidence="1">
    <location>
        <begin position="109"/>
        <end position="242"/>
    </location>
</feature>
<sequence>MAKWKDKARRKKNTVLPLSLTSHTSTPQFSPTDAGAFDGDEGGPHALVIGKEGEASLWTSSVCAIPDPSSPLGLAIDGGSSNSTPPHGLNMLQNLKSAWFAKFGSAEPVSLARPPPPAVDDGVVSAAPDGLSSRVSAPQEHKWGRGGGGVSSARVPRPPPSDSVSSPPRIPAPPALPEAFSGRAPSPPLTSMLPKTLPGPPSSQPPFAAASQSASMAAPLLSSSTPLDHSKKPAFTPSNESKEIAIHNSFQELARSDDVDLEAPLVDPCPGTPSQYEPPPGVP</sequence>
<proteinExistence type="predicted"/>